<organism evidence="2">
    <name type="scientific">Triticum aestivum</name>
    <name type="common">Wheat</name>
    <dbReference type="NCBI Taxonomy" id="4565"/>
    <lineage>
        <taxon>Eukaryota</taxon>
        <taxon>Viridiplantae</taxon>
        <taxon>Streptophyta</taxon>
        <taxon>Embryophyta</taxon>
        <taxon>Tracheophyta</taxon>
        <taxon>Spermatophyta</taxon>
        <taxon>Magnoliopsida</taxon>
        <taxon>Liliopsida</taxon>
        <taxon>Poales</taxon>
        <taxon>Poaceae</taxon>
        <taxon>BOP clade</taxon>
        <taxon>Pooideae</taxon>
        <taxon>Triticodae</taxon>
        <taxon>Triticeae</taxon>
        <taxon>Triticinae</taxon>
        <taxon>Triticum</taxon>
    </lineage>
</organism>
<dbReference type="OMA" id="CHVYLKP"/>
<protein>
    <submittedName>
        <fullName evidence="2">Uncharacterized protein</fullName>
    </submittedName>
</protein>
<keyword evidence="1" id="KW-0812">Transmembrane</keyword>
<name>A0A3B6TBP7_WHEAT</name>
<reference evidence="2" key="1">
    <citation type="submission" date="2018-08" db="EMBL/GenBank/DDBJ databases">
        <authorList>
            <person name="Rossello M."/>
        </authorList>
    </citation>
    <scope>NUCLEOTIDE SEQUENCE [LARGE SCALE GENOMIC DNA]</scope>
    <source>
        <strain evidence="2">cv. Chinese Spring</strain>
    </source>
</reference>
<dbReference type="OrthoDB" id="672127at2759"/>
<dbReference type="AlphaFoldDB" id="A0A3B6TBP7"/>
<dbReference type="RefSeq" id="XP_044443296.1">
    <property type="nucleotide sequence ID" value="XM_044587361.1"/>
</dbReference>
<dbReference type="Gramene" id="TraesWEE_scaffold_204644_01G000100.1">
    <property type="protein sequence ID" value="TraesWEE_scaffold_204644_01G000100.1"/>
    <property type="gene ID" value="TraesWEE_scaffold_204644_01G000100"/>
</dbReference>
<dbReference type="Gramene" id="TraesCS7D03G0057900.1">
    <property type="protein sequence ID" value="TraesCS7D03G0057900.1.CDS"/>
    <property type="gene ID" value="TraesCS7D03G0057900"/>
</dbReference>
<keyword evidence="3" id="KW-1185">Reference proteome</keyword>
<dbReference type="STRING" id="4565.A0A3B6TBP7"/>
<dbReference type="Gramene" id="TraesCS7D02G025300.1">
    <property type="protein sequence ID" value="TraesCS7D02G025300.1"/>
    <property type="gene ID" value="TraesCS7D02G025300"/>
</dbReference>
<dbReference type="PANTHER" id="PTHR31170">
    <property type="entry name" value="BNAC04G53230D PROTEIN"/>
    <property type="match status" value="1"/>
</dbReference>
<dbReference type="Gramene" id="TraesPARA_EIv1.0_2508380.1">
    <property type="protein sequence ID" value="TraesPARA_EIv1.0_2508380.1.CDS"/>
    <property type="gene ID" value="TraesPARA_EIv1.0_2508380"/>
</dbReference>
<proteinExistence type="predicted"/>
<dbReference type="GeneID" id="123169486"/>
<dbReference type="InterPro" id="IPR004158">
    <property type="entry name" value="DUF247_pln"/>
</dbReference>
<dbReference type="PaxDb" id="4565-Traes_7DS_1BF5C690C.2"/>
<keyword evidence="1" id="KW-0472">Membrane</keyword>
<keyword evidence="1" id="KW-1133">Transmembrane helix</keyword>
<reference evidence="2" key="2">
    <citation type="submission" date="2018-10" db="UniProtKB">
        <authorList>
            <consortium name="EnsemblPlants"/>
        </authorList>
    </citation>
    <scope>IDENTIFICATION</scope>
</reference>
<evidence type="ECO:0000256" key="1">
    <source>
        <dbReference type="SAM" id="Phobius"/>
    </source>
</evidence>
<sequence length="488" mass="54640">MPENGVELAAVPPFADTLTGLTDANGGNDLDIDGRIHELSEIIMHEMCASRVPRPGKPEIYRVPETFLAADEGAYQPRFLSLGPYHRGDSATEEMRRTDERKLENLAYALQDGGPSVEEYMEAIASVEADARSRYDGDVAMEWGAFCRMLLLDGFQLITVLKFLGYEPPPLPPPAPGCSSNNNGQGNCRPRTSVVISIEHDLMMLENQIPFFVVQRIHRLRYGIGGNGMDTVEELAWRTIKRIMNDAPAATSFPPAKCHHLVHLCHEYLRPSNLDKSLGACGDYGRFRRAIEYHEAGVKFRRLNSEADGSSRRPLLDVTFSDGVLRMAQLRVDERTNYILRNVLVYEQRYDDTATSGATSYVTAYVMFMSQLLGGPEDVALLSRHGVIEHHLGDDAEVCALFRGLAQGLVFDPSGGHYLSTVGVRLRSHHRSRLNRWRAWVMRHRFRNPWLAVAWVLGSMAVLGTIVQTVITLLPYVHHQGRTRNIGS</sequence>
<dbReference type="Gramene" id="TraesNOR7D03G04326480.1">
    <property type="protein sequence ID" value="TraesNOR7D03G04326480.1"/>
    <property type="gene ID" value="TraesNOR7D03G04326480"/>
</dbReference>
<dbReference type="Gramene" id="TraesKAR7D01G0009470.1">
    <property type="protein sequence ID" value="cds.TraesKAR7D01G0009470.1"/>
    <property type="gene ID" value="TraesKAR7D01G0009470"/>
</dbReference>
<accession>A0A3B6TBP7</accession>
<gene>
    <name evidence="2" type="primary">LOC123169486</name>
</gene>
<evidence type="ECO:0000313" key="3">
    <source>
        <dbReference type="Proteomes" id="UP000019116"/>
    </source>
</evidence>
<dbReference type="Pfam" id="PF03140">
    <property type="entry name" value="DUF247"/>
    <property type="match status" value="1"/>
</dbReference>
<feature type="transmembrane region" description="Helical" evidence="1">
    <location>
        <begin position="450"/>
        <end position="474"/>
    </location>
</feature>
<dbReference type="PANTHER" id="PTHR31170:SF18">
    <property type="entry name" value="(WILD MALAYSIAN BANANA) HYPOTHETICAL PROTEIN"/>
    <property type="match status" value="1"/>
</dbReference>
<dbReference type="Proteomes" id="UP000019116">
    <property type="component" value="Chromosome 7D"/>
</dbReference>
<dbReference type="EnsemblPlants" id="TraesCS7D02G025300.1">
    <property type="protein sequence ID" value="TraesCS7D02G025300.1"/>
    <property type="gene ID" value="TraesCS7D02G025300"/>
</dbReference>
<evidence type="ECO:0000313" key="2">
    <source>
        <dbReference type="EnsemblPlants" id="TraesCS7D02G025300.1"/>
    </source>
</evidence>